<dbReference type="OrthoDB" id="3190829at2"/>
<dbReference type="Gene3D" id="3.40.1280.10">
    <property type="match status" value="1"/>
</dbReference>
<sequence length="276" mass="28676">MDAARLIRIDDPGDPRIAEFVSMRERDLAGRGEQFIAEGTVVLQALLDARERGHFDIVKLLLLENRVGGLADLIARLDPAVPVHVAAAPVLDAVVGFAMHRGVLALGVRRPPADLASFLAGLPDQALVVACCGISNHDNMGSIFRNAGVFGADGVALDATSCSPLYRKAIRVSVGAALHVPFCRSGSVEAMASAIVGSGFDLIGLSPRGTVALEDYRPPGRVALLLGTEGAGLPQAVLDRVTSVRIAQAPGLDSLNVATATGIALWRVAGAMGRLP</sequence>
<evidence type="ECO:0000313" key="4">
    <source>
        <dbReference type="EMBL" id="PWV95823.1"/>
    </source>
</evidence>
<dbReference type="GO" id="GO:0006396">
    <property type="term" value="P:RNA processing"/>
    <property type="evidence" value="ECO:0007669"/>
    <property type="project" value="InterPro"/>
</dbReference>
<feature type="domain" description="tRNA/rRNA methyltransferase SpoU type" evidence="3">
    <location>
        <begin position="127"/>
        <end position="266"/>
    </location>
</feature>
<reference evidence="4 5" key="1">
    <citation type="submission" date="2018-05" db="EMBL/GenBank/DDBJ databases">
        <title>Genomic Encyclopedia of Type Strains, Phase IV (KMG-IV): sequencing the most valuable type-strain genomes for metagenomic binning, comparative biology and taxonomic classification.</title>
        <authorList>
            <person name="Goeker M."/>
        </authorList>
    </citation>
    <scope>NUCLEOTIDE SEQUENCE [LARGE SCALE GENOMIC DNA]</scope>
    <source>
        <strain evidence="4 5">DSM 16791</strain>
    </source>
</reference>
<keyword evidence="2" id="KW-0808">Transferase</keyword>
<evidence type="ECO:0000313" key="5">
    <source>
        <dbReference type="Proteomes" id="UP000246352"/>
    </source>
</evidence>
<evidence type="ECO:0000259" key="3">
    <source>
        <dbReference type="Pfam" id="PF00588"/>
    </source>
</evidence>
<name>A0A317PER5_9HYPH</name>
<evidence type="ECO:0000256" key="1">
    <source>
        <dbReference type="ARBA" id="ARBA00022603"/>
    </source>
</evidence>
<dbReference type="InterPro" id="IPR029064">
    <property type="entry name" value="Ribosomal_eL30-like_sf"/>
</dbReference>
<keyword evidence="5" id="KW-1185">Reference proteome</keyword>
<dbReference type="GO" id="GO:0032259">
    <property type="term" value="P:methylation"/>
    <property type="evidence" value="ECO:0007669"/>
    <property type="project" value="UniProtKB-KW"/>
</dbReference>
<dbReference type="InterPro" id="IPR051259">
    <property type="entry name" value="rRNA_Methyltransferase"/>
</dbReference>
<dbReference type="InterPro" id="IPR029028">
    <property type="entry name" value="Alpha/beta_knot_MTases"/>
</dbReference>
<dbReference type="RefSeq" id="WP_110034420.1">
    <property type="nucleotide sequence ID" value="NZ_QGTR01000008.1"/>
</dbReference>
<evidence type="ECO:0000256" key="2">
    <source>
        <dbReference type="ARBA" id="ARBA00022679"/>
    </source>
</evidence>
<comment type="caution">
    <text evidence="4">The sequence shown here is derived from an EMBL/GenBank/DDBJ whole genome shotgun (WGS) entry which is preliminary data.</text>
</comment>
<dbReference type="InterPro" id="IPR029026">
    <property type="entry name" value="tRNA_m1G_MTases_N"/>
</dbReference>
<dbReference type="Proteomes" id="UP000246352">
    <property type="component" value="Unassembled WGS sequence"/>
</dbReference>
<dbReference type="SUPFAM" id="SSF75217">
    <property type="entry name" value="alpha/beta knot"/>
    <property type="match status" value="1"/>
</dbReference>
<dbReference type="EMBL" id="QGTR01000008">
    <property type="protein sequence ID" value="PWV95823.1"/>
    <property type="molecule type" value="Genomic_DNA"/>
</dbReference>
<dbReference type="AlphaFoldDB" id="A0A317PER5"/>
<organism evidence="4 5">
    <name type="scientific">Hoeflea marina</name>
    <dbReference type="NCBI Taxonomy" id="274592"/>
    <lineage>
        <taxon>Bacteria</taxon>
        <taxon>Pseudomonadati</taxon>
        <taxon>Pseudomonadota</taxon>
        <taxon>Alphaproteobacteria</taxon>
        <taxon>Hyphomicrobiales</taxon>
        <taxon>Rhizobiaceae</taxon>
        <taxon>Hoeflea</taxon>
    </lineage>
</organism>
<dbReference type="PANTHER" id="PTHR43191:SF12">
    <property type="entry name" value="RRNA METHYLASE"/>
    <property type="match status" value="1"/>
</dbReference>
<protein>
    <submittedName>
        <fullName evidence="4">tRNA G18 (Ribose-2'-O)-methylase SpoU</fullName>
    </submittedName>
</protein>
<dbReference type="CDD" id="cd18095">
    <property type="entry name" value="SpoU-like_rRNA-MTase"/>
    <property type="match status" value="1"/>
</dbReference>
<keyword evidence="1 4" id="KW-0489">Methyltransferase</keyword>
<dbReference type="SUPFAM" id="SSF55315">
    <property type="entry name" value="L30e-like"/>
    <property type="match status" value="1"/>
</dbReference>
<gene>
    <name evidence="4" type="ORF">DFR52_10888</name>
</gene>
<dbReference type="GO" id="GO:0003723">
    <property type="term" value="F:RNA binding"/>
    <property type="evidence" value="ECO:0007669"/>
    <property type="project" value="InterPro"/>
</dbReference>
<dbReference type="GO" id="GO:0008173">
    <property type="term" value="F:RNA methyltransferase activity"/>
    <property type="evidence" value="ECO:0007669"/>
    <property type="project" value="InterPro"/>
</dbReference>
<dbReference type="InterPro" id="IPR001537">
    <property type="entry name" value="SpoU_MeTrfase"/>
</dbReference>
<proteinExistence type="predicted"/>
<accession>A0A317PER5</accession>
<dbReference type="PANTHER" id="PTHR43191">
    <property type="entry name" value="RRNA METHYLTRANSFERASE 3"/>
    <property type="match status" value="1"/>
</dbReference>
<dbReference type="Pfam" id="PF00588">
    <property type="entry name" value="SpoU_methylase"/>
    <property type="match status" value="1"/>
</dbReference>